<accession>A0ABN6MLA4</accession>
<dbReference type="Gene3D" id="3.90.1150.10">
    <property type="entry name" value="Aspartate Aminotransferase, domain 1"/>
    <property type="match status" value="1"/>
</dbReference>
<dbReference type="NCBIfam" id="NF005593">
    <property type="entry name" value="PRK07324.1"/>
    <property type="match status" value="1"/>
</dbReference>
<keyword evidence="4" id="KW-1185">Reference proteome</keyword>
<comment type="cofactor">
    <cofactor evidence="1">
        <name>pyridoxal 5'-phosphate</name>
        <dbReference type="ChEBI" id="CHEBI:597326"/>
    </cofactor>
</comment>
<organism evidence="3 4">
    <name type="scientific">Raoultibacter timonensis</name>
    <dbReference type="NCBI Taxonomy" id="1907662"/>
    <lineage>
        <taxon>Bacteria</taxon>
        <taxon>Bacillati</taxon>
        <taxon>Actinomycetota</taxon>
        <taxon>Coriobacteriia</taxon>
        <taxon>Eggerthellales</taxon>
        <taxon>Eggerthellaceae</taxon>
        <taxon>Raoultibacter</taxon>
    </lineage>
</organism>
<dbReference type="InterPro" id="IPR015422">
    <property type="entry name" value="PyrdxlP-dep_Trfase_small"/>
</dbReference>
<keyword evidence="1 3" id="KW-0032">Aminotransferase</keyword>
<name>A0ABN6MLA4_9ACTN</name>
<dbReference type="Proteomes" id="UP001320544">
    <property type="component" value="Chromosome"/>
</dbReference>
<evidence type="ECO:0000313" key="4">
    <source>
        <dbReference type="Proteomes" id="UP001320544"/>
    </source>
</evidence>
<evidence type="ECO:0000259" key="2">
    <source>
        <dbReference type="Pfam" id="PF00155"/>
    </source>
</evidence>
<dbReference type="InterPro" id="IPR015421">
    <property type="entry name" value="PyrdxlP-dep_Trfase_major"/>
</dbReference>
<gene>
    <name evidence="3" type="primary">arcT</name>
    <name evidence="3" type="ORF">CE91St30_28000</name>
</gene>
<dbReference type="GO" id="GO:0008483">
    <property type="term" value="F:transaminase activity"/>
    <property type="evidence" value="ECO:0007669"/>
    <property type="project" value="UniProtKB-KW"/>
</dbReference>
<dbReference type="InterPro" id="IPR004838">
    <property type="entry name" value="NHTrfase_class1_PyrdxlP-BS"/>
</dbReference>
<dbReference type="SUPFAM" id="SSF53383">
    <property type="entry name" value="PLP-dependent transferases"/>
    <property type="match status" value="1"/>
</dbReference>
<keyword evidence="1" id="KW-0808">Transferase</keyword>
<dbReference type="RefSeq" id="WP_244386769.1">
    <property type="nucleotide sequence ID" value="NZ_AP025564.1"/>
</dbReference>
<sequence length="377" mass="41565">MHIRDFGVEMWMNEYENDCTYNLAETCVKSLTVDELVSLAGRGDDVWDDIRAMQLTYGAIEGSDRLRTGISGLYETIGLPNITITHGAIGANDLAINALVDPGDHVISVLPTYQQLYSIPESLGARVSICHLKPENGFLPDLDEMRAFAQDGVKLICVNNPNNPSGAVMGEAFMREIVAIAREHDAWVLCDEAYRGLNHAPYGQSFAPAMADLYEKGVSVGSFSKTFSLAGLRLGWVAAPEELITRISRRRDYNTISCGMIDDYLATMAIENREALLRRNLKIVADNAAVLDEWVQSEPRISYVAPKGGTTAFLHYDANIGSVTFCKRLLDEKGVLLLPGSAMDMEGWLRIGYCYAEDTSQLGQGLALVSEFLRNFD</sequence>
<dbReference type="EC" id="2.6.1.-" evidence="1"/>
<dbReference type="InterPro" id="IPR004839">
    <property type="entry name" value="Aminotransferase_I/II_large"/>
</dbReference>
<evidence type="ECO:0000256" key="1">
    <source>
        <dbReference type="RuleBase" id="RU000481"/>
    </source>
</evidence>
<feature type="domain" description="Aminotransferase class I/classII large" evidence="2">
    <location>
        <begin position="56"/>
        <end position="353"/>
    </location>
</feature>
<evidence type="ECO:0000313" key="3">
    <source>
        <dbReference type="EMBL" id="BDE97467.1"/>
    </source>
</evidence>
<dbReference type="PANTHER" id="PTHR43510:SF1">
    <property type="entry name" value="AMINOTRANSFERASE FUNCTION, HYPOTHETICAL (EUROFUNG)"/>
    <property type="match status" value="1"/>
</dbReference>
<dbReference type="InterPro" id="IPR015424">
    <property type="entry name" value="PyrdxlP-dep_Trfase"/>
</dbReference>
<dbReference type="PROSITE" id="PS00105">
    <property type="entry name" value="AA_TRANSFER_CLASS_1"/>
    <property type="match status" value="1"/>
</dbReference>
<dbReference type="Gene3D" id="3.40.640.10">
    <property type="entry name" value="Type I PLP-dependent aspartate aminotransferase-like (Major domain)"/>
    <property type="match status" value="1"/>
</dbReference>
<comment type="similarity">
    <text evidence="1">Belongs to the class-I pyridoxal-phosphate-dependent aminotransferase family.</text>
</comment>
<proteinExistence type="inferred from homology"/>
<dbReference type="PANTHER" id="PTHR43510">
    <property type="entry name" value="AMINOTRANSFERASE FUNCTION, HYPOTHETICAL (EUROFUNG)"/>
    <property type="match status" value="1"/>
</dbReference>
<dbReference type="EMBL" id="AP025564">
    <property type="protein sequence ID" value="BDE97467.1"/>
    <property type="molecule type" value="Genomic_DNA"/>
</dbReference>
<dbReference type="CDD" id="cd00609">
    <property type="entry name" value="AAT_like"/>
    <property type="match status" value="1"/>
</dbReference>
<protein>
    <recommendedName>
        <fullName evidence="1">Aminotransferase</fullName>
        <ecNumber evidence="1">2.6.1.-</ecNumber>
    </recommendedName>
</protein>
<dbReference type="Pfam" id="PF00155">
    <property type="entry name" value="Aminotran_1_2"/>
    <property type="match status" value="1"/>
</dbReference>
<reference evidence="3 4" key="1">
    <citation type="submission" date="2022-01" db="EMBL/GenBank/DDBJ databases">
        <title>Novel bile acid biosynthetic pathways are enriched in the microbiome of centenarians.</title>
        <authorList>
            <person name="Sato Y."/>
            <person name="Atarashi K."/>
            <person name="Plichta R.D."/>
            <person name="Arai Y."/>
            <person name="Sasajima S."/>
            <person name="Kearney M.S."/>
            <person name="Suda W."/>
            <person name="Takeshita K."/>
            <person name="Sasaki T."/>
            <person name="Okamoto S."/>
            <person name="Skelly N.A."/>
            <person name="Okamura Y."/>
            <person name="Vlamakis H."/>
            <person name="Li Y."/>
            <person name="Tanoue T."/>
            <person name="Takei H."/>
            <person name="Nittono H."/>
            <person name="Narushima S."/>
            <person name="Irie J."/>
            <person name="Itoh H."/>
            <person name="Moriya K."/>
            <person name="Sugiura Y."/>
            <person name="Suematsu M."/>
            <person name="Moritoki N."/>
            <person name="Shibata S."/>
            <person name="Littman R.D."/>
            <person name="Fischbach A.M."/>
            <person name="Uwamino Y."/>
            <person name="Inoue T."/>
            <person name="Honda A."/>
            <person name="Hattori M."/>
            <person name="Murai T."/>
            <person name="Xavier J.R."/>
            <person name="Hirose N."/>
            <person name="Honda K."/>
        </authorList>
    </citation>
    <scope>NUCLEOTIDE SEQUENCE [LARGE SCALE GENOMIC DNA]</scope>
    <source>
        <strain evidence="3 4">CE91-St30</strain>
    </source>
</reference>